<dbReference type="Pfam" id="PF18758">
    <property type="entry name" value="KDZ"/>
    <property type="match status" value="1"/>
</dbReference>
<dbReference type="EMBL" id="JAYKXP010000385">
    <property type="protein sequence ID" value="KAK7013626.1"/>
    <property type="molecule type" value="Genomic_DNA"/>
</dbReference>
<keyword evidence="4" id="KW-1185">Reference proteome</keyword>
<name>A0AAW0AM17_9AGAR</name>
<dbReference type="PANTHER" id="PTHR33104">
    <property type="entry name" value="SI:DKEY-29D5.2"/>
    <property type="match status" value="1"/>
</dbReference>
<dbReference type="PANTHER" id="PTHR33104:SF2">
    <property type="entry name" value="CXC3 LIKE CYSTEINE CLUSTER DOMAIN-CONTAINING PROTEIN"/>
    <property type="match status" value="1"/>
</dbReference>
<feature type="domain" description="CxC2-like cysteine cluster KDZ transposase-associated" evidence="2">
    <location>
        <begin position="208"/>
        <end position="314"/>
    </location>
</feature>
<comment type="caution">
    <text evidence="3">The sequence shown here is derived from an EMBL/GenBank/DDBJ whole genome shotgun (WGS) entry which is preliminary data.</text>
</comment>
<feature type="compositionally biased region" description="Basic residues" evidence="1">
    <location>
        <begin position="1"/>
        <end position="11"/>
    </location>
</feature>
<dbReference type="Pfam" id="PF18803">
    <property type="entry name" value="CxC2"/>
    <property type="match status" value="1"/>
</dbReference>
<feature type="region of interest" description="Disordered" evidence="1">
    <location>
        <begin position="1"/>
        <end position="23"/>
    </location>
</feature>
<sequence>MSSSKSRKGKAKAPSPPKVQRIRVENVHRTPAFLKVEALTTDGRRVRHRLVKVSGLSPSKKRVDQPSVPAFDSMMMDIDERVENRVLGGQGLFVSAGVDTTDVEGNGVDVGVENEVLNTSEMDLARTMADWRPLARPFLDELMLREGRPDQHRDVCFSCQVSSTTLYRCKDCIAPHLYCKACIVSHHKERPFDRIERWNGNYFERTSLQDLGLVVQLGHDDGSPCVLRVMARKGFVVVDVDSIQEVSIAYCGCRSEEAVGQKWQQLMRRELYPGSVEDPYTVFTFRVLALFHALTLKGKINLYDFYYGLEMRSNGGGCTDIKDRYDSFRRVTRQWRYLKMLKRAGIGNERSRSLEDIQKGELAVQCIACPRPGINLPVDWESVPEQKRFLYHKFLSLDACFRLKRRAISSESADPGLLTGLAYYVEQGPYQRWMKAAPDQKEMNDCSSLAAVKQANTKFNRGYATTGCLVCMCSRHEMCEPNGAVDLNRGEKFLLGDYALGASQRLSSALLKRVLSYDIACQYCKKFFERMGSLPDEASLEMDSSKWSFVVPKLHIRGHERACQETYALHLLPGAGQTDGEGIERLWAEVGPVGVSTREMGPGHRRDTIDDHQGARNWRKICGLGFLLRRREAEARRQTVIHTAEYERFCQSQPQSRIDDWREKVMDWEAGRTVINPYSLSERGETEEDVRLRLAVQEAERSLKGEPILHEVAPSAFLLMGLDIEDQQRRMAIKEAEKDEGTVRERTEVVEKRAKLGRLIARFRSLQQIYTPTALAYLTTLPNYSNVDTVEKIPILLPSGLPEPLRTQASMGEWVAREVDYRCAQLRTSLRWLRTHLFVRAGLHIERSTQSRGQKASTRSRDDLARNETDIQAFKTKYQAAWNALLVLIGEEKLQTLMPGYHALRDQDVRTHEDQDSLSTVTSRKTRATTETRPLIVAGESRRSLSWIWTGVDVSGDSKAMQEALRIEWSKCWARKRRWDEELALVLEEKRRVVDS</sequence>
<dbReference type="InterPro" id="IPR040521">
    <property type="entry name" value="KDZ"/>
</dbReference>
<reference evidence="3 4" key="1">
    <citation type="submission" date="2024-01" db="EMBL/GenBank/DDBJ databases">
        <title>A draft genome for a cacao thread blight-causing isolate of Paramarasmius palmivorus.</title>
        <authorList>
            <person name="Baruah I.K."/>
            <person name="Bukari Y."/>
            <person name="Amoako-Attah I."/>
            <person name="Meinhardt L.W."/>
            <person name="Bailey B.A."/>
            <person name="Cohen S.P."/>
        </authorList>
    </citation>
    <scope>NUCLEOTIDE SEQUENCE [LARGE SCALE GENOMIC DNA]</scope>
    <source>
        <strain evidence="3 4">GH-12</strain>
    </source>
</reference>
<accession>A0AAW0AM17</accession>
<evidence type="ECO:0000259" key="2">
    <source>
        <dbReference type="Pfam" id="PF18803"/>
    </source>
</evidence>
<evidence type="ECO:0000313" key="4">
    <source>
        <dbReference type="Proteomes" id="UP001383192"/>
    </source>
</evidence>
<dbReference type="InterPro" id="IPR041457">
    <property type="entry name" value="CxC2_KDZ-assoc"/>
</dbReference>
<dbReference type="AlphaFoldDB" id="A0AAW0AM17"/>
<proteinExistence type="predicted"/>
<evidence type="ECO:0000256" key="1">
    <source>
        <dbReference type="SAM" id="MobiDB-lite"/>
    </source>
</evidence>
<organism evidence="3 4">
    <name type="scientific">Paramarasmius palmivorus</name>
    <dbReference type="NCBI Taxonomy" id="297713"/>
    <lineage>
        <taxon>Eukaryota</taxon>
        <taxon>Fungi</taxon>
        <taxon>Dikarya</taxon>
        <taxon>Basidiomycota</taxon>
        <taxon>Agaricomycotina</taxon>
        <taxon>Agaricomycetes</taxon>
        <taxon>Agaricomycetidae</taxon>
        <taxon>Agaricales</taxon>
        <taxon>Marasmiineae</taxon>
        <taxon>Marasmiaceae</taxon>
        <taxon>Paramarasmius</taxon>
    </lineage>
</organism>
<protein>
    <recommendedName>
        <fullName evidence="2">CxC2-like cysteine cluster KDZ transposase-associated domain-containing protein</fullName>
    </recommendedName>
</protein>
<gene>
    <name evidence="3" type="ORF">VNI00_019462</name>
</gene>
<evidence type="ECO:0000313" key="3">
    <source>
        <dbReference type="EMBL" id="KAK7013626.1"/>
    </source>
</evidence>
<dbReference type="Proteomes" id="UP001383192">
    <property type="component" value="Unassembled WGS sequence"/>
</dbReference>